<dbReference type="EMBL" id="MU003707">
    <property type="protein sequence ID" value="KAF2806583.1"/>
    <property type="molecule type" value="Genomic_DNA"/>
</dbReference>
<reference evidence="2 4" key="1">
    <citation type="journal article" date="2020" name="Stud. Mycol.">
        <title>101 Dothideomycetes genomes: a test case for predicting lifestyles and emergence of pathogens.</title>
        <authorList>
            <person name="Haridas S."/>
            <person name="Albert R."/>
            <person name="Binder M."/>
            <person name="Bloem J."/>
            <person name="Labutti K."/>
            <person name="Salamov A."/>
            <person name="Andreopoulos B."/>
            <person name="Baker S."/>
            <person name="Barry K."/>
            <person name="Bills G."/>
            <person name="Bluhm B."/>
            <person name="Cannon C."/>
            <person name="Castanera R."/>
            <person name="Culley D."/>
            <person name="Daum C."/>
            <person name="Ezra D."/>
            <person name="Gonzalez J."/>
            <person name="Henrissat B."/>
            <person name="Kuo A."/>
            <person name="Liang C."/>
            <person name="Lipzen A."/>
            <person name="Lutzoni F."/>
            <person name="Magnuson J."/>
            <person name="Mondo S."/>
            <person name="Nolan M."/>
            <person name="Ohm R."/>
            <person name="Pangilinan J."/>
            <person name="Park H.-J."/>
            <person name="Ramirez L."/>
            <person name="Alfaro M."/>
            <person name="Sun H."/>
            <person name="Tritt A."/>
            <person name="Yoshinaga Y."/>
            <person name="Zwiers L.-H."/>
            <person name="Turgeon B."/>
            <person name="Goodwin S."/>
            <person name="Spatafora J."/>
            <person name="Crous P."/>
            <person name="Grigoriev I."/>
        </authorList>
    </citation>
    <scope>NUCLEOTIDE SEQUENCE</scope>
    <source>
        <strain evidence="2 4">CBS 304.34</strain>
    </source>
</reference>
<evidence type="ECO:0000313" key="3">
    <source>
        <dbReference type="Proteomes" id="UP000504636"/>
    </source>
</evidence>
<accession>A0A6A6YDH8</accession>
<evidence type="ECO:0000256" key="1">
    <source>
        <dbReference type="SAM" id="MobiDB-lite"/>
    </source>
</evidence>
<proteinExistence type="predicted"/>
<feature type="region of interest" description="Disordered" evidence="1">
    <location>
        <begin position="81"/>
        <end position="105"/>
    </location>
</feature>
<dbReference type="GeneID" id="54469980"/>
<evidence type="ECO:0000313" key="4">
    <source>
        <dbReference type="RefSeq" id="XP_033573547.1"/>
    </source>
</evidence>
<dbReference type="RefSeq" id="XP_033573547.1">
    <property type="nucleotide sequence ID" value="XM_033729087.1"/>
</dbReference>
<sequence>MEMSKLGNEREDVIFKLVQLIRSAKTTLPSVLISPFRNRPCHSPFRSCQTLKSPCQASSSFLTQCGVSSLSLLPTINTNHTPSQLPTYLKQNPTGTPRQHRPSPRLCQHPCTQTQSSYFPWILSTHPQYPRSVELQIRQETAVQHRVRRVCRSDAV</sequence>
<reference evidence="4" key="3">
    <citation type="submission" date="2025-04" db="UniProtKB">
        <authorList>
            <consortium name="RefSeq"/>
        </authorList>
    </citation>
    <scope>IDENTIFICATION</scope>
    <source>
        <strain evidence="4">CBS 304.34</strain>
    </source>
</reference>
<name>A0A6A6YDH8_9PEZI</name>
<keyword evidence="3" id="KW-1185">Reference proteome</keyword>
<protein>
    <submittedName>
        <fullName evidence="2 4">Uncharacterized protein</fullName>
    </submittedName>
</protein>
<dbReference type="Proteomes" id="UP000504636">
    <property type="component" value="Unplaced"/>
</dbReference>
<dbReference type="AlphaFoldDB" id="A0A6A6YDH8"/>
<organism evidence="2">
    <name type="scientific">Mytilinidion resinicola</name>
    <dbReference type="NCBI Taxonomy" id="574789"/>
    <lineage>
        <taxon>Eukaryota</taxon>
        <taxon>Fungi</taxon>
        <taxon>Dikarya</taxon>
        <taxon>Ascomycota</taxon>
        <taxon>Pezizomycotina</taxon>
        <taxon>Dothideomycetes</taxon>
        <taxon>Pleosporomycetidae</taxon>
        <taxon>Mytilinidiales</taxon>
        <taxon>Mytilinidiaceae</taxon>
        <taxon>Mytilinidion</taxon>
    </lineage>
</organism>
<gene>
    <name evidence="2 4" type="ORF">BDZ99DRAFT_98343</name>
</gene>
<evidence type="ECO:0000313" key="2">
    <source>
        <dbReference type="EMBL" id="KAF2806583.1"/>
    </source>
</evidence>
<feature type="compositionally biased region" description="Polar residues" evidence="1">
    <location>
        <begin position="81"/>
        <end position="97"/>
    </location>
</feature>
<reference evidence="4" key="2">
    <citation type="submission" date="2020-04" db="EMBL/GenBank/DDBJ databases">
        <authorList>
            <consortium name="NCBI Genome Project"/>
        </authorList>
    </citation>
    <scope>NUCLEOTIDE SEQUENCE</scope>
    <source>
        <strain evidence="4">CBS 304.34</strain>
    </source>
</reference>